<comment type="caution">
    <text evidence="6">The sequence shown here is derived from an EMBL/GenBank/DDBJ whole genome shotgun (WGS) entry which is preliminary data.</text>
</comment>
<dbReference type="Pfam" id="PF16363">
    <property type="entry name" value="GDP_Man_Dehyd"/>
    <property type="match status" value="1"/>
</dbReference>
<feature type="region of interest" description="Disordered" evidence="4">
    <location>
        <begin position="389"/>
        <end position="426"/>
    </location>
</feature>
<dbReference type="Gene3D" id="3.40.50.720">
    <property type="entry name" value="NAD(P)-binding Rossmann-like Domain"/>
    <property type="match status" value="1"/>
</dbReference>
<keyword evidence="3" id="KW-0456">Lyase</keyword>
<evidence type="ECO:0000256" key="2">
    <source>
        <dbReference type="ARBA" id="ARBA00023027"/>
    </source>
</evidence>
<dbReference type="CDD" id="cd05246">
    <property type="entry name" value="dTDP_GD_SDR_e"/>
    <property type="match status" value="1"/>
</dbReference>
<evidence type="ECO:0000256" key="4">
    <source>
        <dbReference type="SAM" id="MobiDB-lite"/>
    </source>
</evidence>
<protein>
    <recommendedName>
        <fullName evidence="5">NAD(P)-binding domain-containing protein</fullName>
    </recommendedName>
</protein>
<keyword evidence="2" id="KW-0520">NAD</keyword>
<dbReference type="PANTHER" id="PTHR43000">
    <property type="entry name" value="DTDP-D-GLUCOSE 4,6-DEHYDRATASE-RELATED"/>
    <property type="match status" value="1"/>
</dbReference>
<dbReference type="InterPro" id="IPR036291">
    <property type="entry name" value="NAD(P)-bd_dom_sf"/>
</dbReference>
<evidence type="ECO:0000256" key="1">
    <source>
        <dbReference type="ARBA" id="ARBA00001911"/>
    </source>
</evidence>
<organism evidence="6 7">
    <name type="scientific">Phialemonium thermophilum</name>
    <dbReference type="NCBI Taxonomy" id="223376"/>
    <lineage>
        <taxon>Eukaryota</taxon>
        <taxon>Fungi</taxon>
        <taxon>Dikarya</taxon>
        <taxon>Ascomycota</taxon>
        <taxon>Pezizomycotina</taxon>
        <taxon>Sordariomycetes</taxon>
        <taxon>Sordariomycetidae</taxon>
        <taxon>Cephalothecales</taxon>
        <taxon>Cephalothecaceae</taxon>
        <taxon>Phialemonium</taxon>
    </lineage>
</organism>
<comment type="cofactor">
    <cofactor evidence="1">
        <name>NAD(+)</name>
        <dbReference type="ChEBI" id="CHEBI:57540"/>
    </cofactor>
</comment>
<dbReference type="InterPro" id="IPR016040">
    <property type="entry name" value="NAD(P)-bd_dom"/>
</dbReference>
<accession>A0ABR3W8M8</accession>
<evidence type="ECO:0000313" key="6">
    <source>
        <dbReference type="EMBL" id="KAL1855881.1"/>
    </source>
</evidence>
<gene>
    <name evidence="6" type="ORF">VTK73DRAFT_8424</name>
</gene>
<reference evidence="6 7" key="1">
    <citation type="journal article" date="2024" name="Commun. Biol.">
        <title>Comparative genomic analysis of thermophilic fungi reveals convergent evolutionary adaptations and gene losses.</title>
        <authorList>
            <person name="Steindorff A.S."/>
            <person name="Aguilar-Pontes M.V."/>
            <person name="Robinson A.J."/>
            <person name="Andreopoulos B."/>
            <person name="LaButti K."/>
            <person name="Kuo A."/>
            <person name="Mondo S."/>
            <person name="Riley R."/>
            <person name="Otillar R."/>
            <person name="Haridas S."/>
            <person name="Lipzen A."/>
            <person name="Grimwood J."/>
            <person name="Schmutz J."/>
            <person name="Clum A."/>
            <person name="Reid I.D."/>
            <person name="Moisan M.C."/>
            <person name="Butler G."/>
            <person name="Nguyen T.T.M."/>
            <person name="Dewar K."/>
            <person name="Conant G."/>
            <person name="Drula E."/>
            <person name="Henrissat B."/>
            <person name="Hansel C."/>
            <person name="Singer S."/>
            <person name="Hutchinson M.I."/>
            <person name="de Vries R.P."/>
            <person name="Natvig D.O."/>
            <person name="Powell A.J."/>
            <person name="Tsang A."/>
            <person name="Grigoriev I.V."/>
        </authorList>
    </citation>
    <scope>NUCLEOTIDE SEQUENCE [LARGE SCALE GENOMIC DNA]</scope>
    <source>
        <strain evidence="6 7">ATCC 24622</strain>
    </source>
</reference>
<dbReference type="EMBL" id="JAZHXJ010000607">
    <property type="protein sequence ID" value="KAL1855881.1"/>
    <property type="molecule type" value="Genomic_DNA"/>
</dbReference>
<dbReference type="SUPFAM" id="SSF51735">
    <property type="entry name" value="NAD(P)-binding Rossmann-fold domains"/>
    <property type="match status" value="1"/>
</dbReference>
<dbReference type="InterPro" id="IPR005888">
    <property type="entry name" value="dTDP_Gluc_deHydtase"/>
</dbReference>
<feature type="domain" description="NAD(P)-binding" evidence="5">
    <location>
        <begin position="49"/>
        <end position="358"/>
    </location>
</feature>
<proteinExistence type="predicted"/>
<evidence type="ECO:0000313" key="7">
    <source>
        <dbReference type="Proteomes" id="UP001586593"/>
    </source>
</evidence>
<evidence type="ECO:0000256" key="3">
    <source>
        <dbReference type="ARBA" id="ARBA00023239"/>
    </source>
</evidence>
<evidence type="ECO:0000259" key="5">
    <source>
        <dbReference type="Pfam" id="PF16363"/>
    </source>
</evidence>
<name>A0ABR3W8M8_9PEZI</name>
<sequence length="426" mass="47678">MIVEQANAGSTSGNARRASFFEDNGVWKESPVFVGSTRFQPLPDVKNIMITGGAGFIACWLARHLTLTYPHSYHVISFDKLDYCSSLNNTRVLNDKRNFTFYRGDITNPSEVVDCLERYNVDTVFHFAAQSHVDLSFGNSYGFTHTNVYGTHVLLESAKKVGVRRFIHISTDEVYGEVKDGDQDLLETSILAPTNPYAASKAAAEMLVHSYQKSFRLPAIIVRSNNVYGPHQYPEKIIPKFICLLNRGQPAVLHGDGSPTRRYLFAGDAADAFDTILHKGQLGQIYNVGSHDEISNFDLCGRLLDEMGIAHDAPADLGRWVKYTHDRPFNDHRYAIDGTKLRQLGWAPRTSFDEGLRITVEWYRRFGERWWGDISKVLSPFPIVAGDEVLSDKEPVTDSPQPAEADARKRKAPPSNGETAVDDEAS</sequence>
<dbReference type="Proteomes" id="UP001586593">
    <property type="component" value="Unassembled WGS sequence"/>
</dbReference>
<dbReference type="Gene3D" id="3.90.25.10">
    <property type="entry name" value="UDP-galactose 4-epimerase, domain 1"/>
    <property type="match status" value="1"/>
</dbReference>
<keyword evidence="7" id="KW-1185">Reference proteome</keyword>